<feature type="transmembrane region" description="Helical" evidence="1">
    <location>
        <begin position="114"/>
        <end position="137"/>
    </location>
</feature>
<name>D1CGH8_THET1</name>
<organism evidence="2 3">
    <name type="scientific">Thermobaculum terrenum (strain ATCC BAA-798 / CCMEE 7001 / YNP1)</name>
    <dbReference type="NCBI Taxonomy" id="525904"/>
    <lineage>
        <taxon>Bacteria</taxon>
        <taxon>Bacillati</taxon>
        <taxon>Chloroflexota</taxon>
        <taxon>Chloroflexia</taxon>
        <taxon>Candidatus Thermobaculales</taxon>
        <taxon>Candidatus Thermobaculaceae</taxon>
        <taxon>Thermobaculum</taxon>
    </lineage>
</organism>
<keyword evidence="1" id="KW-1133">Transmembrane helix</keyword>
<sequence length="416" mass="44183">MAQRWREYAQAACTLAVLGGFLPGALLFLLSPRGAGPAWVATAQAHGHTQLFGWVGLMVLGVGFHFLPRLRSARQLDPPMTGWALWLLLAGIASRLLAQPMAAGSQSPWLRNSAAWVLVTGAWLELAGCTLVLAILWRTLRDGPPLRQMKGMTRVMPFFLAGFLSLWGAALVNALAALQSSVVRYGIYPASSMGAIITLMLQGFIVPISVGMSARNFPILFRTRMPSMPLLWAGLAIQVAAVASSLLGVEGQVLYLLAAGLFTAGLRLLEPRRPRPRGSLPIPRDPAQLLALSAYLWLLVGALMAVGGRQDAYRHALGAGFATLLIFGVGTHLLPGFGKQQVRSRAVTWALLVAGNLTVLARVAPSAFPWLPGHGHLEVAAGVLGACCVVAFAWNTGLLGEVEGEGYRGRIGSPGV</sequence>
<keyword evidence="1" id="KW-0472">Membrane</keyword>
<reference evidence="3" key="1">
    <citation type="journal article" date="2010" name="Stand. Genomic Sci.">
        <title>Complete genome sequence of 'Thermobaculum terrenum' type strain (YNP1).</title>
        <authorList>
            <person name="Kiss H."/>
            <person name="Cleland D."/>
            <person name="Lapidus A."/>
            <person name="Lucas S."/>
            <person name="Glavina Del Rio T."/>
            <person name="Nolan M."/>
            <person name="Tice H."/>
            <person name="Han C."/>
            <person name="Goodwin L."/>
            <person name="Pitluck S."/>
            <person name="Liolios K."/>
            <person name="Ivanova N."/>
            <person name="Mavromatis K."/>
            <person name="Ovchinnikova G."/>
            <person name="Pati A."/>
            <person name="Chen A."/>
            <person name="Palaniappan K."/>
            <person name="Land M."/>
            <person name="Hauser L."/>
            <person name="Chang Y."/>
            <person name="Jeffries C."/>
            <person name="Lu M."/>
            <person name="Brettin T."/>
            <person name="Detter J."/>
            <person name="Goker M."/>
            <person name="Tindall B."/>
            <person name="Beck B."/>
            <person name="McDermott T."/>
            <person name="Woyke T."/>
            <person name="Bristow J."/>
            <person name="Eisen J."/>
            <person name="Markowitz V."/>
            <person name="Hugenholtz P."/>
            <person name="Kyrpides N."/>
            <person name="Klenk H."/>
            <person name="Cheng J."/>
        </authorList>
    </citation>
    <scope>NUCLEOTIDE SEQUENCE [LARGE SCALE GENOMIC DNA]</scope>
    <source>
        <strain evidence="3">ATCC BAA-798 / YNP1</strain>
    </source>
</reference>
<dbReference type="Gene3D" id="1.20.210.10">
    <property type="entry name" value="Cytochrome c oxidase-like, subunit I domain"/>
    <property type="match status" value="1"/>
</dbReference>
<keyword evidence="3" id="KW-1185">Reference proteome</keyword>
<feature type="transmembrane region" description="Helical" evidence="1">
    <location>
        <begin position="230"/>
        <end position="247"/>
    </location>
</feature>
<dbReference type="HOGENOM" id="CLU_050527_0_0_0"/>
<dbReference type="eggNOG" id="ENOG5032TY2">
    <property type="taxonomic scope" value="Bacteria"/>
</dbReference>
<feature type="transmembrane region" description="Helical" evidence="1">
    <location>
        <begin position="312"/>
        <end position="334"/>
    </location>
</feature>
<dbReference type="AlphaFoldDB" id="D1CGH8"/>
<dbReference type="SUPFAM" id="SSF81442">
    <property type="entry name" value="Cytochrome c oxidase subunit I-like"/>
    <property type="match status" value="1"/>
</dbReference>
<dbReference type="EMBL" id="CP001826">
    <property type="protein sequence ID" value="ACZ42849.1"/>
    <property type="molecule type" value="Genomic_DNA"/>
</dbReference>
<feature type="transmembrane region" description="Helical" evidence="1">
    <location>
        <begin position="82"/>
        <end position="102"/>
    </location>
</feature>
<dbReference type="Proteomes" id="UP000000323">
    <property type="component" value="Chromosome 2"/>
</dbReference>
<dbReference type="STRING" id="525904.Tter_1943"/>
<gene>
    <name evidence="2" type="ordered locus">Tter_1943</name>
</gene>
<feature type="transmembrane region" description="Helical" evidence="1">
    <location>
        <begin position="253"/>
        <end position="269"/>
    </location>
</feature>
<feature type="transmembrane region" description="Helical" evidence="1">
    <location>
        <begin position="346"/>
        <end position="368"/>
    </location>
</feature>
<feature type="transmembrane region" description="Helical" evidence="1">
    <location>
        <begin position="12"/>
        <end position="31"/>
    </location>
</feature>
<evidence type="ECO:0000313" key="2">
    <source>
        <dbReference type="EMBL" id="ACZ42849.1"/>
    </source>
</evidence>
<feature type="transmembrane region" description="Helical" evidence="1">
    <location>
        <begin position="51"/>
        <end position="70"/>
    </location>
</feature>
<feature type="transmembrane region" description="Helical" evidence="1">
    <location>
        <begin position="289"/>
        <end position="306"/>
    </location>
</feature>
<protein>
    <recommendedName>
        <fullName evidence="4">NnrS family protein</fullName>
    </recommendedName>
</protein>
<evidence type="ECO:0000313" key="3">
    <source>
        <dbReference type="Proteomes" id="UP000000323"/>
    </source>
</evidence>
<accession>D1CGH8</accession>
<feature type="transmembrane region" description="Helical" evidence="1">
    <location>
        <begin position="380"/>
        <end position="400"/>
    </location>
</feature>
<proteinExistence type="predicted"/>
<feature type="transmembrane region" description="Helical" evidence="1">
    <location>
        <begin position="190"/>
        <end position="210"/>
    </location>
</feature>
<evidence type="ECO:0008006" key="4">
    <source>
        <dbReference type="Google" id="ProtNLM"/>
    </source>
</evidence>
<feature type="transmembrane region" description="Helical" evidence="1">
    <location>
        <begin position="158"/>
        <end position="178"/>
    </location>
</feature>
<dbReference type="KEGG" id="ttr:Tter_1943"/>
<keyword evidence="1" id="KW-0812">Transmembrane</keyword>
<dbReference type="InterPro" id="IPR036927">
    <property type="entry name" value="Cyt_c_oxase-like_su1_sf"/>
</dbReference>
<evidence type="ECO:0000256" key="1">
    <source>
        <dbReference type="SAM" id="Phobius"/>
    </source>
</evidence>